<dbReference type="PANTHER" id="PTHR14087">
    <property type="entry name" value="THYMOCYTE NUCLEAR PROTEIN 1"/>
    <property type="match status" value="1"/>
</dbReference>
<dbReference type="InterPro" id="IPR047197">
    <property type="entry name" value="THYN1-like_EVE"/>
</dbReference>
<proteinExistence type="predicted"/>
<dbReference type="InterPro" id="IPR002740">
    <property type="entry name" value="EVE_domain"/>
</dbReference>
<organism evidence="2 3">
    <name type="scientific">Rariglobus hedericola</name>
    <dbReference type="NCBI Taxonomy" id="2597822"/>
    <lineage>
        <taxon>Bacteria</taxon>
        <taxon>Pseudomonadati</taxon>
        <taxon>Verrucomicrobiota</taxon>
        <taxon>Opitutia</taxon>
        <taxon>Opitutales</taxon>
        <taxon>Opitutaceae</taxon>
        <taxon>Rariglobus</taxon>
    </lineage>
</organism>
<dbReference type="Gene3D" id="3.10.590.10">
    <property type="entry name" value="ph1033 like domains"/>
    <property type="match status" value="1"/>
</dbReference>
<dbReference type="Pfam" id="PF01878">
    <property type="entry name" value="EVE"/>
    <property type="match status" value="1"/>
</dbReference>
<dbReference type="CDD" id="cd21133">
    <property type="entry name" value="EVE"/>
    <property type="match status" value="1"/>
</dbReference>
<evidence type="ECO:0000259" key="1">
    <source>
        <dbReference type="Pfam" id="PF01878"/>
    </source>
</evidence>
<protein>
    <submittedName>
        <fullName evidence="2">EVE domain-containing protein</fullName>
    </submittedName>
</protein>
<evidence type="ECO:0000313" key="3">
    <source>
        <dbReference type="Proteomes" id="UP000315648"/>
    </source>
</evidence>
<reference evidence="2 3" key="1">
    <citation type="submission" date="2019-07" db="EMBL/GenBank/DDBJ databases">
        <title>Description of 53C-WASEF.</title>
        <authorList>
            <person name="Pitt A."/>
            <person name="Hahn M.W."/>
        </authorList>
    </citation>
    <scope>NUCLEOTIDE SEQUENCE [LARGE SCALE GENOMIC DNA]</scope>
    <source>
        <strain evidence="2 3">53C-WASEF</strain>
    </source>
</reference>
<dbReference type="AlphaFoldDB" id="A0A556QMD2"/>
<dbReference type="InterPro" id="IPR015947">
    <property type="entry name" value="PUA-like_sf"/>
</dbReference>
<dbReference type="Proteomes" id="UP000315648">
    <property type="component" value="Unassembled WGS sequence"/>
</dbReference>
<gene>
    <name evidence="2" type="ORF">FPL22_00325</name>
</gene>
<feature type="domain" description="EVE" evidence="1">
    <location>
        <begin position="4"/>
        <end position="133"/>
    </location>
</feature>
<dbReference type="RefSeq" id="WP_144228129.1">
    <property type="nucleotide sequence ID" value="NZ_CBCRVV010000001.1"/>
</dbReference>
<dbReference type="SUPFAM" id="SSF88697">
    <property type="entry name" value="PUA domain-like"/>
    <property type="match status" value="1"/>
</dbReference>
<sequence length="137" mass="15499">MTTQYWLVKSEPEAYAWTDLVRDGRTDWTGVRNYQARNHLKSMQPGDRVFFYASVTTKAVLGLAEVSRSFFPDKTANEEGWVAVEIKPLKPLRLPVTLEQIKAEPSLKDTALLRQSRLSVMPLTAAEFKKISKLGGL</sequence>
<keyword evidence="3" id="KW-1185">Reference proteome</keyword>
<dbReference type="InterPro" id="IPR052181">
    <property type="entry name" value="5hmC_binding"/>
</dbReference>
<evidence type="ECO:0000313" key="2">
    <source>
        <dbReference type="EMBL" id="TSJ77787.1"/>
    </source>
</evidence>
<dbReference type="OrthoDB" id="9791347at2"/>
<dbReference type="EMBL" id="VMBG01000001">
    <property type="protein sequence ID" value="TSJ77787.1"/>
    <property type="molecule type" value="Genomic_DNA"/>
</dbReference>
<name>A0A556QMD2_9BACT</name>
<accession>A0A556QMD2</accession>
<comment type="caution">
    <text evidence="2">The sequence shown here is derived from an EMBL/GenBank/DDBJ whole genome shotgun (WGS) entry which is preliminary data.</text>
</comment>
<dbReference type="PANTHER" id="PTHR14087:SF7">
    <property type="entry name" value="THYMOCYTE NUCLEAR PROTEIN 1"/>
    <property type="match status" value="1"/>
</dbReference>